<dbReference type="PROSITE" id="PS51257">
    <property type="entry name" value="PROKAR_LIPOPROTEIN"/>
    <property type="match status" value="1"/>
</dbReference>
<reference evidence="6" key="1">
    <citation type="journal article" date="2015" name="J. Biotechnol.">
        <title>Complete genome sequence of the actinobacterium Streptomyces glaucescens GLA.O (DSM 40922) consisting of a linear chromosome and one linear plasmid.</title>
        <authorList>
            <person name="Ortseifen V."/>
            <person name="Winkler A."/>
            <person name="Albersmeier A."/>
            <person name="Wendler S."/>
            <person name="Puhler A."/>
            <person name="Kalinowski J."/>
            <person name="Ruckert C."/>
        </authorList>
    </citation>
    <scope>NUCLEOTIDE SEQUENCE [LARGE SCALE GENOMIC DNA]</scope>
    <source>
        <strain evidence="6">DSM 40922 / GLA O</strain>
    </source>
</reference>
<dbReference type="Pfam" id="PF13458">
    <property type="entry name" value="Peripla_BP_6"/>
    <property type="match status" value="1"/>
</dbReference>
<gene>
    <name evidence="5" type="ORF">SGLAU_30320</name>
</gene>
<dbReference type="Gene3D" id="3.40.50.2300">
    <property type="match status" value="2"/>
</dbReference>
<dbReference type="HOGENOM" id="CLU_052641_0_0_11"/>
<evidence type="ECO:0000256" key="1">
    <source>
        <dbReference type="ARBA" id="ARBA00010062"/>
    </source>
</evidence>
<organism evidence="5 6">
    <name type="scientific">Streptomyces glaucescens</name>
    <dbReference type="NCBI Taxonomy" id="1907"/>
    <lineage>
        <taxon>Bacteria</taxon>
        <taxon>Bacillati</taxon>
        <taxon>Actinomycetota</taxon>
        <taxon>Actinomycetes</taxon>
        <taxon>Kitasatosporales</taxon>
        <taxon>Streptomycetaceae</taxon>
        <taxon>Streptomyces</taxon>
    </lineage>
</organism>
<accession>A0A089XDE2</accession>
<dbReference type="KEGG" id="sgu:SGLAU_30320"/>
<evidence type="ECO:0000313" key="6">
    <source>
        <dbReference type="Proteomes" id="UP000029482"/>
    </source>
</evidence>
<dbReference type="InterPro" id="IPR028082">
    <property type="entry name" value="Peripla_BP_I"/>
</dbReference>
<dbReference type="Proteomes" id="UP000029482">
    <property type="component" value="Chromosome"/>
</dbReference>
<evidence type="ECO:0000256" key="2">
    <source>
        <dbReference type="ARBA" id="ARBA00022729"/>
    </source>
</evidence>
<dbReference type="STRING" id="1907.SGLAU_30320"/>
<dbReference type="RefSeq" id="WP_043505675.1">
    <property type="nucleotide sequence ID" value="NZ_CP009438.1"/>
</dbReference>
<keyword evidence="6" id="KW-1185">Reference proteome</keyword>
<dbReference type="EMBL" id="CP009438">
    <property type="protein sequence ID" value="AIS01998.1"/>
    <property type="molecule type" value="Genomic_DNA"/>
</dbReference>
<feature type="domain" description="Leucine-binding protein" evidence="4">
    <location>
        <begin position="52"/>
        <end position="389"/>
    </location>
</feature>
<evidence type="ECO:0000313" key="5">
    <source>
        <dbReference type="EMBL" id="AIS01998.1"/>
    </source>
</evidence>
<protein>
    <recommendedName>
        <fullName evidence="4">Leucine-binding protein domain-containing protein</fullName>
    </recommendedName>
</protein>
<feature type="chain" id="PRO_5001851631" description="Leucine-binding protein domain-containing protein" evidence="3">
    <location>
        <begin position="30"/>
        <end position="418"/>
    </location>
</feature>
<dbReference type="CDD" id="cd06343">
    <property type="entry name" value="PBP1_ABC_ligand_binding-like"/>
    <property type="match status" value="1"/>
</dbReference>
<dbReference type="OrthoDB" id="26870at2"/>
<dbReference type="AlphaFoldDB" id="A0A089XDE2"/>
<keyword evidence="2 3" id="KW-0732">Signal</keyword>
<name>A0A089XDE2_STRGA</name>
<proteinExistence type="inferred from homology"/>
<feature type="signal peptide" evidence="3">
    <location>
        <begin position="1"/>
        <end position="29"/>
    </location>
</feature>
<dbReference type="PANTHER" id="PTHR47235">
    <property type="entry name" value="BLR6548 PROTEIN"/>
    <property type="match status" value="1"/>
</dbReference>
<comment type="similarity">
    <text evidence="1">Belongs to the leucine-binding protein family.</text>
</comment>
<dbReference type="eggNOG" id="COG0683">
    <property type="taxonomic scope" value="Bacteria"/>
</dbReference>
<dbReference type="PANTHER" id="PTHR47235:SF1">
    <property type="entry name" value="BLR6548 PROTEIN"/>
    <property type="match status" value="1"/>
</dbReference>
<dbReference type="InterPro" id="IPR028081">
    <property type="entry name" value="Leu-bd"/>
</dbReference>
<evidence type="ECO:0000256" key="3">
    <source>
        <dbReference type="SAM" id="SignalP"/>
    </source>
</evidence>
<sequence length="418" mass="42933">MNTSRTSKTLLASALAALLIAGTGCSSKADGDKPGDAADGVKAGPGVTDDRIRLGALTDLTGPYATLGKSIVQAQQMWADETNAAGGICGRTVEIVVEDHGYDVQKAVTAYADLSTDVVALPQVIGSPVVAALIDDIERDRLLTFPQAWAASLLGKDPVQVLGTTYDVDMIAAVDFLTRKGLKKGDTIGHVYFEGDYGANALEGSTWAAKRAGLKIVDQKIKATDTDLSAQVSALREAGVKAVLISAGPAQTASLAGVAASRGLRVPIVSSAPGFAPQLMKTPAAKALEAMLHVVSAAPAVSSDLPGVKKMVAAYEKKFPGSPVDSGVLSGYNAAQLLGADLKKACAAGSLAREDVVRAHRSQKNADTGLGTPQDFSDVNRPASVSTYVLKPDAEAVGGIVIAEEAHVAPGIEEYLNS</sequence>
<dbReference type="SUPFAM" id="SSF53822">
    <property type="entry name" value="Periplasmic binding protein-like I"/>
    <property type="match status" value="1"/>
</dbReference>
<evidence type="ECO:0000259" key="4">
    <source>
        <dbReference type="Pfam" id="PF13458"/>
    </source>
</evidence>